<accession>A0ABP0WJE6</accession>
<feature type="transmembrane region" description="Helical" evidence="1">
    <location>
        <begin position="34"/>
        <end position="53"/>
    </location>
</feature>
<sequence>MKKLYVFSSSEECSIATTPESQHPDPLALGFRHVILALFCLPLVLLRCTWIATNCNVFCICLQARISSPSTNPPSPCRQPILCCFYVLHIRTMLCSFGECQGSILADETCACYGRDAGVD</sequence>
<keyword evidence="1" id="KW-0812">Transmembrane</keyword>
<keyword evidence="1" id="KW-0472">Membrane</keyword>
<reference evidence="2" key="1">
    <citation type="submission" date="2024-02" db="EMBL/GenBank/DDBJ databases">
        <authorList>
            <consortium name="ELIXIR-Norway"/>
            <consortium name="Elixir Norway"/>
        </authorList>
    </citation>
    <scope>NUCLEOTIDE SEQUENCE</scope>
</reference>
<dbReference type="EMBL" id="OZ020112">
    <property type="protein sequence ID" value="CAK9265630.1"/>
    <property type="molecule type" value="Genomic_DNA"/>
</dbReference>
<dbReference type="Proteomes" id="UP001497444">
    <property type="component" value="Chromosome 17"/>
</dbReference>
<organism evidence="2 3">
    <name type="scientific">Sphagnum jensenii</name>
    <dbReference type="NCBI Taxonomy" id="128206"/>
    <lineage>
        <taxon>Eukaryota</taxon>
        <taxon>Viridiplantae</taxon>
        <taxon>Streptophyta</taxon>
        <taxon>Embryophyta</taxon>
        <taxon>Bryophyta</taxon>
        <taxon>Sphagnophytina</taxon>
        <taxon>Sphagnopsida</taxon>
        <taxon>Sphagnales</taxon>
        <taxon>Sphagnaceae</taxon>
        <taxon>Sphagnum</taxon>
    </lineage>
</organism>
<evidence type="ECO:0000313" key="3">
    <source>
        <dbReference type="Proteomes" id="UP001497444"/>
    </source>
</evidence>
<keyword evidence="1" id="KW-1133">Transmembrane helix</keyword>
<protein>
    <submittedName>
        <fullName evidence="2">Uncharacterized protein</fullName>
    </submittedName>
</protein>
<name>A0ABP0WJE6_9BRYO</name>
<proteinExistence type="predicted"/>
<evidence type="ECO:0000256" key="1">
    <source>
        <dbReference type="SAM" id="Phobius"/>
    </source>
</evidence>
<gene>
    <name evidence="2" type="ORF">CSSPJE1EN1_LOCUS11108</name>
</gene>
<keyword evidence="3" id="KW-1185">Reference proteome</keyword>
<evidence type="ECO:0000313" key="2">
    <source>
        <dbReference type="EMBL" id="CAK9265630.1"/>
    </source>
</evidence>